<evidence type="ECO:0008006" key="3">
    <source>
        <dbReference type="Google" id="ProtNLM"/>
    </source>
</evidence>
<evidence type="ECO:0000313" key="2">
    <source>
        <dbReference type="Proteomes" id="UP000831532"/>
    </source>
</evidence>
<keyword evidence="2" id="KW-1185">Reference proteome</keyword>
<gene>
    <name evidence="1" type="ORF">INH39_17685</name>
</gene>
<sequence>MISLPDSSFVDFSAYRATNAHIVWNNSMGLRQARLNEHAYFVPLPGDDASCVDSGDAKVFRGERYGGGGIGVNGGGARCGLHGAIQIKGIGPNVLAGREGPYWHSYGGESLAGSIREAIWGEICNAVLPHGAVRVHGVVDTGTSVPRHGAMSSQLPVSTRRGLTIREAALRPAHYIRALEYRRDDEKFHGIGSDAGRTRLAVGSLPATCRSLYQITSGSDVEAINTGLLCMATRFAQQHAASWAKRMIHGTISASNLSLDGRAIDFGTMSSVSDYGRIIVAKAGFDAWQTSPISDVLRELLRTLIKYVPFPDKLRLLAYAELLNTFTEACDTSKKKEFVKLIGFPQSFVEEAGVASFDRLYDCMVEIISAGNLEPFRLYSACAVAGADMPHQMGEYRLNDILTTVALHAGRDEADHALRPQLADEALRKRFIQEYFAIREVYLARFSEQGRGAAMFLLALDSVRLNQDLPGLYRHHLDRRIEAAVNDGIDLQSFSDAIVLNAVAMLGNRAVDDAAPTRTGKDRFSLSVQVGKDENGVRQNRPLQIDLDRLILSSEQKNILRDLCGKAF</sequence>
<dbReference type="EMBL" id="CP063361">
    <property type="protein sequence ID" value="UOD27366.1"/>
    <property type="molecule type" value="Genomic_DNA"/>
</dbReference>
<dbReference type="Proteomes" id="UP000831532">
    <property type="component" value="Chromosome"/>
</dbReference>
<evidence type="ECO:0000313" key="1">
    <source>
        <dbReference type="EMBL" id="UOD27366.1"/>
    </source>
</evidence>
<reference evidence="1 2" key="1">
    <citation type="submission" date="2020-10" db="EMBL/GenBank/DDBJ databases">
        <title>Genome analysis of Massilia species.</title>
        <authorList>
            <person name="Jung D.-H."/>
        </authorList>
    </citation>
    <scope>NUCLEOTIDE SEQUENCE [LARGE SCALE GENOMIC DNA]</scope>
    <source>
        <strain evidence="2">sipir</strain>
    </source>
</reference>
<accession>A0ABY3ZY23</accession>
<name>A0ABY3ZY23_9BURK</name>
<organism evidence="1 2">
    <name type="scientific">Massilia violaceinigra</name>
    <dbReference type="NCBI Taxonomy" id="2045208"/>
    <lineage>
        <taxon>Bacteria</taxon>
        <taxon>Pseudomonadati</taxon>
        <taxon>Pseudomonadota</taxon>
        <taxon>Betaproteobacteria</taxon>
        <taxon>Burkholderiales</taxon>
        <taxon>Oxalobacteraceae</taxon>
        <taxon>Telluria group</taxon>
        <taxon>Massilia</taxon>
    </lineage>
</organism>
<protein>
    <recommendedName>
        <fullName evidence="3">MchC protein</fullName>
    </recommendedName>
</protein>
<dbReference type="RefSeq" id="WP_243488628.1">
    <property type="nucleotide sequence ID" value="NZ_CP063361.1"/>
</dbReference>
<proteinExistence type="predicted"/>